<evidence type="ECO:0000256" key="1">
    <source>
        <dbReference type="ARBA" id="ARBA00004141"/>
    </source>
</evidence>
<feature type="transmembrane region" description="Helical" evidence="9">
    <location>
        <begin position="164"/>
        <end position="184"/>
    </location>
</feature>
<sequence length="390" mass="45321">MNRQMPQDHSSTHSSSLAVPCEYYMSSGSDTSESTYLFRPHENLEAQQVVDLEEKQECVYSQQEHQQQPHGTRFHKYIYPCLRLIFSFVLFMTCSALTRLVTMHVVVPSVDLSQTPLRDLILERLKPFPFAFKITESITVFMFILLVLLSLFNKTHRLSILSRTFLLNSILLLLRMFTMSFTILSIPNEMDIPKCAQLQHMTLKERLFGSQDHSNVEEGALSYTCGDYMFSGHTCAVVLMTWMVLQYSSLSAKTAQATLSSASSLRIWKGMNIAMVVFLWTCCFMAMFCVLWSKEHYTCDVVVAGLVTVLLCQVYHSHLNWWCFWSNKKPEDRRGEFPNSKSLLFFKIYESDMKHCANEFDLKPWTLVVQCFQKVKKVFIHVQRQFPNEK</sequence>
<feature type="domain" description="Sphingomyelin synthase-like" evidence="10">
    <location>
        <begin position="224"/>
        <end position="316"/>
    </location>
</feature>
<evidence type="ECO:0000256" key="9">
    <source>
        <dbReference type="SAM" id="Phobius"/>
    </source>
</evidence>
<feature type="transmembrane region" description="Helical" evidence="9">
    <location>
        <begin position="228"/>
        <end position="250"/>
    </location>
</feature>
<dbReference type="InterPro" id="IPR045221">
    <property type="entry name" value="Sphingomyelin_synth-like"/>
</dbReference>
<evidence type="ECO:0000313" key="11">
    <source>
        <dbReference type="EMBL" id="KAG2374460.1"/>
    </source>
</evidence>
<keyword evidence="7" id="KW-0443">Lipid metabolism</keyword>
<dbReference type="GO" id="GO:0046513">
    <property type="term" value="P:ceramide biosynthetic process"/>
    <property type="evidence" value="ECO:0007669"/>
    <property type="project" value="TreeGrafter"/>
</dbReference>
<gene>
    <name evidence="11" type="ORF">C9374_010744</name>
</gene>
<evidence type="ECO:0000256" key="8">
    <source>
        <dbReference type="ARBA" id="ARBA00023136"/>
    </source>
</evidence>
<evidence type="ECO:0000256" key="4">
    <source>
        <dbReference type="ARBA" id="ARBA00022692"/>
    </source>
</evidence>
<keyword evidence="8 9" id="KW-0472">Membrane</keyword>
<comment type="similarity">
    <text evidence="2">Belongs to the sphingomyelin synthase family.</text>
</comment>
<dbReference type="GO" id="GO:0005886">
    <property type="term" value="C:plasma membrane"/>
    <property type="evidence" value="ECO:0007669"/>
    <property type="project" value="TreeGrafter"/>
</dbReference>
<dbReference type="AlphaFoldDB" id="A0AA88GB06"/>
<dbReference type="PANTHER" id="PTHR21290">
    <property type="entry name" value="SPHINGOMYELIN SYNTHETASE"/>
    <property type="match status" value="1"/>
</dbReference>
<dbReference type="GeneID" id="68103198"/>
<protein>
    <recommendedName>
        <fullName evidence="10">Sphingomyelin synthase-like domain-containing protein</fullName>
    </recommendedName>
</protein>
<evidence type="ECO:0000256" key="3">
    <source>
        <dbReference type="ARBA" id="ARBA00022679"/>
    </source>
</evidence>
<evidence type="ECO:0000256" key="5">
    <source>
        <dbReference type="ARBA" id="ARBA00022919"/>
    </source>
</evidence>
<evidence type="ECO:0000256" key="7">
    <source>
        <dbReference type="ARBA" id="ARBA00023098"/>
    </source>
</evidence>
<dbReference type="GO" id="GO:0000139">
    <property type="term" value="C:Golgi membrane"/>
    <property type="evidence" value="ECO:0007669"/>
    <property type="project" value="TreeGrafter"/>
</dbReference>
<keyword evidence="5" id="KW-0746">Sphingolipid metabolism</keyword>
<comment type="caution">
    <text evidence="11">The sequence shown here is derived from an EMBL/GenBank/DDBJ whole genome shotgun (WGS) entry which is preliminary data.</text>
</comment>
<dbReference type="Proteomes" id="UP000816034">
    <property type="component" value="Unassembled WGS sequence"/>
</dbReference>
<dbReference type="PANTHER" id="PTHR21290:SF25">
    <property type="entry name" value="SPHINGOMYELIN SYNTHASE-RELATED PROTEIN 1"/>
    <property type="match status" value="1"/>
</dbReference>
<dbReference type="GO" id="GO:0005789">
    <property type="term" value="C:endoplasmic reticulum membrane"/>
    <property type="evidence" value="ECO:0007669"/>
    <property type="project" value="TreeGrafter"/>
</dbReference>
<evidence type="ECO:0000256" key="6">
    <source>
        <dbReference type="ARBA" id="ARBA00022989"/>
    </source>
</evidence>
<feature type="transmembrane region" description="Helical" evidence="9">
    <location>
        <begin position="305"/>
        <end position="324"/>
    </location>
</feature>
<evidence type="ECO:0000256" key="2">
    <source>
        <dbReference type="ARBA" id="ARBA00005441"/>
    </source>
</evidence>
<dbReference type="RefSeq" id="XP_044543634.1">
    <property type="nucleotide sequence ID" value="XM_044686322.1"/>
</dbReference>
<keyword evidence="4 9" id="KW-0812">Transmembrane</keyword>
<keyword evidence="6 9" id="KW-1133">Transmembrane helix</keyword>
<name>A0AA88GB06_NAELO</name>
<evidence type="ECO:0000259" key="10">
    <source>
        <dbReference type="Pfam" id="PF14360"/>
    </source>
</evidence>
<proteinExistence type="inferred from homology"/>
<organism evidence="11 12">
    <name type="scientific">Naegleria lovaniensis</name>
    <name type="common">Amoeba</name>
    <dbReference type="NCBI Taxonomy" id="51637"/>
    <lineage>
        <taxon>Eukaryota</taxon>
        <taxon>Discoba</taxon>
        <taxon>Heterolobosea</taxon>
        <taxon>Tetramitia</taxon>
        <taxon>Eutetramitia</taxon>
        <taxon>Vahlkampfiidae</taxon>
        <taxon>Naegleria</taxon>
    </lineage>
</organism>
<comment type="subcellular location">
    <subcellularLocation>
        <location evidence="1">Membrane</location>
        <topology evidence="1">Multi-pass membrane protein</topology>
    </subcellularLocation>
</comment>
<accession>A0AA88GB06</accession>
<feature type="transmembrane region" description="Helical" evidence="9">
    <location>
        <begin position="130"/>
        <end position="152"/>
    </location>
</feature>
<keyword evidence="3" id="KW-0808">Transferase</keyword>
<dbReference type="EMBL" id="PYSW02000045">
    <property type="protein sequence ID" value="KAG2374460.1"/>
    <property type="molecule type" value="Genomic_DNA"/>
</dbReference>
<dbReference type="GO" id="GO:0033188">
    <property type="term" value="F:sphingomyelin synthase activity"/>
    <property type="evidence" value="ECO:0007669"/>
    <property type="project" value="TreeGrafter"/>
</dbReference>
<keyword evidence="12" id="KW-1185">Reference proteome</keyword>
<dbReference type="Pfam" id="PF14360">
    <property type="entry name" value="PAP2_C"/>
    <property type="match status" value="1"/>
</dbReference>
<feature type="transmembrane region" description="Helical" evidence="9">
    <location>
        <begin position="271"/>
        <end position="293"/>
    </location>
</feature>
<dbReference type="GO" id="GO:0047493">
    <property type="term" value="F:ceramide cholinephosphotransferase activity"/>
    <property type="evidence" value="ECO:0007669"/>
    <property type="project" value="TreeGrafter"/>
</dbReference>
<feature type="transmembrane region" description="Helical" evidence="9">
    <location>
        <begin position="84"/>
        <end position="110"/>
    </location>
</feature>
<reference evidence="11 12" key="1">
    <citation type="journal article" date="2018" name="BMC Genomics">
        <title>The genome of Naegleria lovaniensis, the basis for a comparative approach to unravel pathogenicity factors of the human pathogenic amoeba N. fowleri.</title>
        <authorList>
            <person name="Liechti N."/>
            <person name="Schurch N."/>
            <person name="Bruggmann R."/>
            <person name="Wittwer M."/>
        </authorList>
    </citation>
    <scope>NUCLEOTIDE SEQUENCE [LARGE SCALE GENOMIC DNA]</scope>
    <source>
        <strain evidence="11 12">ATCC 30569</strain>
    </source>
</reference>
<dbReference type="InterPro" id="IPR025749">
    <property type="entry name" value="Sphingomyelin_synth-like_dom"/>
</dbReference>
<evidence type="ECO:0000313" key="12">
    <source>
        <dbReference type="Proteomes" id="UP000816034"/>
    </source>
</evidence>